<dbReference type="EMBL" id="BMGP01000004">
    <property type="protein sequence ID" value="GGF29294.1"/>
    <property type="molecule type" value="Genomic_DNA"/>
</dbReference>
<dbReference type="RefSeq" id="WP_188678431.1">
    <property type="nucleotide sequence ID" value="NZ_BMGP01000004.1"/>
</dbReference>
<dbReference type="Gene3D" id="2.70.98.10">
    <property type="match status" value="1"/>
</dbReference>
<dbReference type="Proteomes" id="UP000598775">
    <property type="component" value="Unassembled WGS sequence"/>
</dbReference>
<keyword evidence="2" id="KW-1185">Reference proteome</keyword>
<protein>
    <submittedName>
        <fullName evidence="1">Aldose 1-epimerase</fullName>
    </submittedName>
</protein>
<comment type="caution">
    <text evidence="1">The sequence shown here is derived from an EMBL/GenBank/DDBJ whole genome shotgun (WGS) entry which is preliminary data.</text>
</comment>
<dbReference type="GO" id="GO:0005975">
    <property type="term" value="P:carbohydrate metabolic process"/>
    <property type="evidence" value="ECO:0007669"/>
    <property type="project" value="InterPro"/>
</dbReference>
<proteinExistence type="predicted"/>
<gene>
    <name evidence="1" type="primary">galM</name>
    <name evidence="1" type="ORF">GCM10011399_23050</name>
</gene>
<accession>A0A917B8T2</accession>
<dbReference type="GO" id="GO:0030246">
    <property type="term" value="F:carbohydrate binding"/>
    <property type="evidence" value="ECO:0007669"/>
    <property type="project" value="InterPro"/>
</dbReference>
<dbReference type="Pfam" id="PF01263">
    <property type="entry name" value="Aldose_epim"/>
    <property type="match status" value="2"/>
</dbReference>
<evidence type="ECO:0000313" key="2">
    <source>
        <dbReference type="Proteomes" id="UP000598775"/>
    </source>
</evidence>
<dbReference type="InterPro" id="IPR037480">
    <property type="entry name" value="YihR-like"/>
</dbReference>
<dbReference type="GO" id="GO:0016853">
    <property type="term" value="F:isomerase activity"/>
    <property type="evidence" value="ECO:0007669"/>
    <property type="project" value="InterPro"/>
</dbReference>
<dbReference type="InterPro" id="IPR011013">
    <property type="entry name" value="Gal_mutarotase_sf_dom"/>
</dbReference>
<name>A0A917B8T2_9MICO</name>
<reference evidence="1 2" key="1">
    <citation type="journal article" date="2014" name="Int. J. Syst. Evol. Microbiol.">
        <title>Complete genome sequence of Corynebacterium casei LMG S-19264T (=DSM 44701T), isolated from a smear-ripened cheese.</title>
        <authorList>
            <consortium name="US DOE Joint Genome Institute (JGI-PGF)"/>
            <person name="Walter F."/>
            <person name="Albersmeier A."/>
            <person name="Kalinowski J."/>
            <person name="Ruckert C."/>
        </authorList>
    </citation>
    <scope>NUCLEOTIDE SEQUENCE [LARGE SCALE GENOMIC DNA]</scope>
    <source>
        <strain evidence="1 2">CGMCC 1.12976</strain>
    </source>
</reference>
<dbReference type="AlphaFoldDB" id="A0A917B8T2"/>
<evidence type="ECO:0000313" key="1">
    <source>
        <dbReference type="EMBL" id="GGF29294.1"/>
    </source>
</evidence>
<dbReference type="CDD" id="cd09022">
    <property type="entry name" value="Aldose_epim_Ec_YihR"/>
    <property type="match status" value="1"/>
</dbReference>
<dbReference type="SUPFAM" id="SSF74650">
    <property type="entry name" value="Galactose mutarotase-like"/>
    <property type="match status" value="1"/>
</dbReference>
<sequence length="348" mass="36809">MSEPSHAGVQIAGDELALPTGLQFELRQASGGRTVRAVVTELGAMLRVLEVDGVPLIEGFDETVYPTYCAGWVLIPWPNRVRDGRWSYDGRERQFPLTESERGNALHGLLFSLPHEVVAQSSSAVTLRARSEPSDAYPFALTVDTTYALADGAAGGAGAAAGARATAAGVLLVTHSIANTGERQAPVAVGSHPYFRVGDVPTNELTVTLRASTRVSVDDRLNPVGSAPVAGTRFDLNEGALVGDLDLDTAYFDLEASADGTYRHSIAAPDGRRIEVWGDANYKHAQVFTTQIFPTGGGLGWAVAVEPTTAPPDALNSGVDLRWIAPGETWASSWGIDFVTPDPQGENA</sequence>
<dbReference type="InterPro" id="IPR014718">
    <property type="entry name" value="GH-type_carb-bd"/>
</dbReference>
<organism evidence="1 2">
    <name type="scientific">Subtercola lobariae</name>
    <dbReference type="NCBI Taxonomy" id="1588641"/>
    <lineage>
        <taxon>Bacteria</taxon>
        <taxon>Bacillati</taxon>
        <taxon>Actinomycetota</taxon>
        <taxon>Actinomycetes</taxon>
        <taxon>Micrococcales</taxon>
        <taxon>Microbacteriaceae</taxon>
        <taxon>Subtercola</taxon>
    </lineage>
</organism>
<dbReference type="InterPro" id="IPR008183">
    <property type="entry name" value="Aldose_1/G6P_1-epimerase"/>
</dbReference>